<keyword evidence="3" id="KW-1185">Reference proteome</keyword>
<dbReference type="Pfam" id="PF16473">
    <property type="entry name" value="Rv2179c-like"/>
    <property type="match status" value="1"/>
</dbReference>
<name>A0A4Q2RLR5_9ACTN</name>
<reference evidence="2 3" key="1">
    <citation type="submission" date="2019-01" db="EMBL/GenBank/DDBJ databases">
        <title>Novel species of Nocardioides.</title>
        <authorList>
            <person name="Liu Q."/>
            <person name="Xin Y.-H."/>
        </authorList>
    </citation>
    <scope>NUCLEOTIDE SEQUENCE [LARGE SCALE GENOMIC DNA]</scope>
    <source>
        <strain evidence="2 3">HLT3-15</strain>
    </source>
</reference>
<gene>
    <name evidence="2" type="ORF">EUA06_14170</name>
</gene>
<dbReference type="EMBL" id="SDWS01000006">
    <property type="protein sequence ID" value="RYB89741.1"/>
    <property type="molecule type" value="Genomic_DNA"/>
</dbReference>
<comment type="caution">
    <text evidence="2">The sequence shown here is derived from an EMBL/GenBank/DDBJ whole genome shotgun (WGS) entry which is preliminary data.</text>
</comment>
<accession>A0A4Q2RLR5</accession>
<evidence type="ECO:0000313" key="3">
    <source>
        <dbReference type="Proteomes" id="UP000291838"/>
    </source>
</evidence>
<dbReference type="Gene3D" id="3.30.420.10">
    <property type="entry name" value="Ribonuclease H-like superfamily/Ribonuclease H"/>
    <property type="match status" value="1"/>
</dbReference>
<sequence length="202" mass="21832">MTGSTNAERVYVVTDIEVDGFTPGANSMLSFGSVAVTAAGEQVGEFEAVLEPLPGAQPHPETWSWWQSQPPEVLAAATADPQPVPEVMAAFVAWVQGLGPERELVASPLGFDGPYVDHYLRRFTTYSVCPALYDEDPLFHGPGLCLKSLACGVTGGDWATFSVHDLPSEWFGDVEHTHRAIDDARGYANLLVEVMRRGQARG</sequence>
<dbReference type="SUPFAM" id="SSF53098">
    <property type="entry name" value="Ribonuclease H-like"/>
    <property type="match status" value="1"/>
</dbReference>
<proteinExistence type="predicted"/>
<dbReference type="Proteomes" id="UP000291838">
    <property type="component" value="Unassembled WGS sequence"/>
</dbReference>
<evidence type="ECO:0000259" key="1">
    <source>
        <dbReference type="Pfam" id="PF16473"/>
    </source>
</evidence>
<dbReference type="InterPro" id="IPR036397">
    <property type="entry name" value="RNaseH_sf"/>
</dbReference>
<dbReference type="GO" id="GO:0003676">
    <property type="term" value="F:nucleic acid binding"/>
    <property type="evidence" value="ECO:0007669"/>
    <property type="project" value="InterPro"/>
</dbReference>
<protein>
    <recommendedName>
        <fullName evidence="1">3'-5' exoribonuclease Rv2179c-like domain-containing protein</fullName>
    </recommendedName>
</protein>
<dbReference type="AlphaFoldDB" id="A0A4Q2RLR5"/>
<organism evidence="2 3">
    <name type="scientific">Nocardioides glacieisoli</name>
    <dbReference type="NCBI Taxonomy" id="1168730"/>
    <lineage>
        <taxon>Bacteria</taxon>
        <taxon>Bacillati</taxon>
        <taxon>Actinomycetota</taxon>
        <taxon>Actinomycetes</taxon>
        <taxon>Propionibacteriales</taxon>
        <taxon>Nocardioidaceae</taxon>
        <taxon>Nocardioides</taxon>
    </lineage>
</organism>
<dbReference type="InterPro" id="IPR033390">
    <property type="entry name" value="Rv2179c-like"/>
</dbReference>
<feature type="domain" description="3'-5' exoribonuclease Rv2179c-like" evidence="1">
    <location>
        <begin position="12"/>
        <end position="191"/>
    </location>
</feature>
<evidence type="ECO:0000313" key="2">
    <source>
        <dbReference type="EMBL" id="RYB89741.1"/>
    </source>
</evidence>
<dbReference type="RefSeq" id="WP_129476913.1">
    <property type="nucleotide sequence ID" value="NZ_SDWS01000006.1"/>
</dbReference>
<dbReference type="OrthoDB" id="9803925at2"/>
<dbReference type="InterPro" id="IPR012337">
    <property type="entry name" value="RNaseH-like_sf"/>
</dbReference>